<evidence type="ECO:0000313" key="2">
    <source>
        <dbReference type="Proteomes" id="UP000555448"/>
    </source>
</evidence>
<dbReference type="AlphaFoldDB" id="A0A7W7NZD5"/>
<protein>
    <submittedName>
        <fullName evidence="1">Uncharacterized protein</fullName>
    </submittedName>
</protein>
<accession>A0A7W7NZD5</accession>
<name>A0A7W7NZD5_9SPHN</name>
<comment type="caution">
    <text evidence="1">The sequence shown here is derived from an EMBL/GenBank/DDBJ whole genome shotgun (WGS) entry which is preliminary data.</text>
</comment>
<gene>
    <name evidence="1" type="ORF">HNO88_004539</name>
</gene>
<organism evidence="1 2">
    <name type="scientific">Novosphingobium chloroacetimidivorans</name>
    <dbReference type="NCBI Taxonomy" id="1428314"/>
    <lineage>
        <taxon>Bacteria</taxon>
        <taxon>Pseudomonadati</taxon>
        <taxon>Pseudomonadota</taxon>
        <taxon>Alphaproteobacteria</taxon>
        <taxon>Sphingomonadales</taxon>
        <taxon>Sphingomonadaceae</taxon>
        <taxon>Novosphingobium</taxon>
    </lineage>
</organism>
<dbReference type="Proteomes" id="UP000555448">
    <property type="component" value="Unassembled WGS sequence"/>
</dbReference>
<feature type="non-terminal residue" evidence="1">
    <location>
        <position position="30"/>
    </location>
</feature>
<sequence>MGRIDPSLVASVEYRMDCDELAILEDADLA</sequence>
<dbReference type="EMBL" id="JACHLR010000086">
    <property type="protein sequence ID" value="MBB4861185.1"/>
    <property type="molecule type" value="Genomic_DNA"/>
</dbReference>
<proteinExistence type="predicted"/>
<reference evidence="1 2" key="1">
    <citation type="submission" date="2020-08" db="EMBL/GenBank/DDBJ databases">
        <title>Functional genomics of gut bacteria from endangered species of beetles.</title>
        <authorList>
            <person name="Carlos-Shanley C."/>
        </authorList>
    </citation>
    <scope>NUCLEOTIDE SEQUENCE [LARGE SCALE GENOMIC DNA]</scope>
    <source>
        <strain evidence="1 2">S00245</strain>
    </source>
</reference>
<evidence type="ECO:0000313" key="1">
    <source>
        <dbReference type="EMBL" id="MBB4861185.1"/>
    </source>
</evidence>
<keyword evidence="2" id="KW-1185">Reference proteome</keyword>